<accession>A0A5M5C212</accession>
<reference evidence="2 3" key="1">
    <citation type="journal article" date="2019" name="Nat. Med.">
        <title>A library of human gut bacterial isolates paired with longitudinal multiomics data enables mechanistic microbiome research.</title>
        <authorList>
            <person name="Poyet M."/>
            <person name="Groussin M."/>
            <person name="Gibbons S.M."/>
            <person name="Avila-Pacheco J."/>
            <person name="Jiang X."/>
            <person name="Kearney S.M."/>
            <person name="Perrotta A.R."/>
            <person name="Berdy B."/>
            <person name="Zhao S."/>
            <person name="Lieberman T.D."/>
            <person name="Swanson P.K."/>
            <person name="Smith M."/>
            <person name="Roesemann S."/>
            <person name="Alexander J.E."/>
            <person name="Rich S.A."/>
            <person name="Livny J."/>
            <person name="Vlamakis H."/>
            <person name="Clish C."/>
            <person name="Bullock K."/>
            <person name="Deik A."/>
            <person name="Scott J."/>
            <person name="Pierce K.A."/>
            <person name="Xavier R.J."/>
            <person name="Alm E.J."/>
        </authorList>
    </citation>
    <scope>NUCLEOTIDE SEQUENCE [LARGE SCALE GENOMIC DNA]</scope>
    <source>
        <strain evidence="2 3">BIOML-A163</strain>
    </source>
</reference>
<dbReference type="Proteomes" id="UP000323717">
    <property type="component" value="Unassembled WGS sequence"/>
</dbReference>
<dbReference type="InterPro" id="IPR013216">
    <property type="entry name" value="Methyltransf_11"/>
</dbReference>
<keyword evidence="2" id="KW-0489">Methyltransferase</keyword>
<dbReference type="GO" id="GO:0032259">
    <property type="term" value="P:methylation"/>
    <property type="evidence" value="ECO:0007669"/>
    <property type="project" value="UniProtKB-KW"/>
</dbReference>
<sequence length="258" mass="30971">MIIRNPYDRDDLNIGKKDRVLEVGSGHNPTYRADVIVEQYMETNYHRCGNLKIYPHQDFINANGEVLPFKDKEFDYVICNQVLEHVENPADFIREQCRVSKRGYMETPSLLGEFLFPKKSHKWIILYLDKKLILFEKSRMPGNYENNYGELFLNYLPYQSLTYKLLWLTEGDLMLNRCEWKDNIEFIVNPIDEKYTDFFTKPWSRQMVEQLYPRRSAVKELKKVGSALYYMIKNKVKNKTHRHVPITLEEYMKNEKKK</sequence>
<feature type="domain" description="Methyltransferase type 11" evidence="1">
    <location>
        <begin position="53"/>
        <end position="103"/>
    </location>
</feature>
<name>A0A5M5C212_BACOV</name>
<dbReference type="Pfam" id="PF08241">
    <property type="entry name" value="Methyltransf_11"/>
    <property type="match status" value="1"/>
</dbReference>
<evidence type="ECO:0000259" key="1">
    <source>
        <dbReference type="Pfam" id="PF08241"/>
    </source>
</evidence>
<protein>
    <submittedName>
        <fullName evidence="2">Class I SAM-dependent methyltransferase</fullName>
    </submittedName>
</protein>
<dbReference type="Gene3D" id="3.40.50.150">
    <property type="entry name" value="Vaccinia Virus protein VP39"/>
    <property type="match status" value="1"/>
</dbReference>
<dbReference type="GO" id="GO:0008757">
    <property type="term" value="F:S-adenosylmethionine-dependent methyltransferase activity"/>
    <property type="evidence" value="ECO:0007669"/>
    <property type="project" value="InterPro"/>
</dbReference>
<dbReference type="SUPFAM" id="SSF53335">
    <property type="entry name" value="S-adenosyl-L-methionine-dependent methyltransferases"/>
    <property type="match status" value="1"/>
</dbReference>
<evidence type="ECO:0000313" key="3">
    <source>
        <dbReference type="Proteomes" id="UP000323717"/>
    </source>
</evidence>
<organism evidence="2 3">
    <name type="scientific">Bacteroides ovatus</name>
    <dbReference type="NCBI Taxonomy" id="28116"/>
    <lineage>
        <taxon>Bacteria</taxon>
        <taxon>Pseudomonadati</taxon>
        <taxon>Bacteroidota</taxon>
        <taxon>Bacteroidia</taxon>
        <taxon>Bacteroidales</taxon>
        <taxon>Bacteroidaceae</taxon>
        <taxon>Bacteroides</taxon>
    </lineage>
</organism>
<dbReference type="RefSeq" id="WP_008775885.1">
    <property type="nucleotide sequence ID" value="NZ_JADNAE010000041.1"/>
</dbReference>
<evidence type="ECO:0000313" key="2">
    <source>
        <dbReference type="EMBL" id="KAA3951494.1"/>
    </source>
</evidence>
<gene>
    <name evidence="2" type="ORF">F3D71_12520</name>
</gene>
<dbReference type="EMBL" id="VWLE01000159">
    <property type="protein sequence ID" value="KAA3951494.1"/>
    <property type="molecule type" value="Genomic_DNA"/>
</dbReference>
<comment type="caution">
    <text evidence="2">The sequence shown here is derived from an EMBL/GenBank/DDBJ whole genome shotgun (WGS) entry which is preliminary data.</text>
</comment>
<keyword evidence="2" id="KW-0808">Transferase</keyword>
<proteinExistence type="predicted"/>
<dbReference type="InterPro" id="IPR029063">
    <property type="entry name" value="SAM-dependent_MTases_sf"/>
</dbReference>
<dbReference type="AlphaFoldDB" id="A0A5M5C212"/>